<dbReference type="Proteomes" id="UP000469949">
    <property type="component" value="Unassembled WGS sequence"/>
</dbReference>
<proteinExistence type="predicted"/>
<feature type="region of interest" description="Disordered" evidence="1">
    <location>
        <begin position="33"/>
        <end position="107"/>
    </location>
</feature>
<evidence type="ECO:0000313" key="4">
    <source>
        <dbReference type="Proteomes" id="UP000469949"/>
    </source>
</evidence>
<dbReference type="AlphaFoldDB" id="A0A833J9G1"/>
<evidence type="ECO:0000256" key="2">
    <source>
        <dbReference type="SAM" id="SignalP"/>
    </source>
</evidence>
<feature type="compositionally biased region" description="Basic residues" evidence="1">
    <location>
        <begin position="86"/>
        <end position="107"/>
    </location>
</feature>
<reference evidence="3 4" key="1">
    <citation type="submission" date="2019-10" db="EMBL/GenBank/DDBJ databases">
        <title>Draft Genome Sequence of the Caffeine Degrading Methylotroph Methylorubrum populi PINKEL.</title>
        <authorList>
            <person name="Dawson S.C."/>
            <person name="Zhang X."/>
            <person name="Wright M.E."/>
            <person name="Sharma G."/>
            <person name="Langner J.T."/>
            <person name="Ditty J.L."/>
            <person name="Subuyuj G.A."/>
        </authorList>
    </citation>
    <scope>NUCLEOTIDE SEQUENCE [LARGE SCALE GENOMIC DNA]</scope>
    <source>
        <strain evidence="3 4">Pinkel</strain>
    </source>
</reference>
<accession>A0A833J9G1</accession>
<protein>
    <submittedName>
        <fullName evidence="3">Uncharacterized protein</fullName>
    </submittedName>
</protein>
<dbReference type="RefSeq" id="WP_152275800.1">
    <property type="nucleotide sequence ID" value="NZ_WEKV01000003.1"/>
</dbReference>
<sequence length="107" mass="11282">MHNPLFHRPVLAASAALALTLLPARLAQAQGMPGATVGLPMGSPDPFGLSTVNRPSGTAEPFAGSGVEPGIEPGMDPAERRVDPRPHRRLKSQRPAAPKRRAPVARR</sequence>
<feature type="signal peptide" evidence="2">
    <location>
        <begin position="1"/>
        <end position="29"/>
    </location>
</feature>
<gene>
    <name evidence="3" type="ORF">F8B43_0406</name>
</gene>
<dbReference type="EMBL" id="WEKV01000003">
    <property type="protein sequence ID" value="KAB7787472.1"/>
    <property type="molecule type" value="Genomic_DNA"/>
</dbReference>
<comment type="caution">
    <text evidence="3">The sequence shown here is derived from an EMBL/GenBank/DDBJ whole genome shotgun (WGS) entry which is preliminary data.</text>
</comment>
<evidence type="ECO:0000256" key="1">
    <source>
        <dbReference type="SAM" id="MobiDB-lite"/>
    </source>
</evidence>
<keyword evidence="2" id="KW-0732">Signal</keyword>
<feature type="chain" id="PRO_5032585849" evidence="2">
    <location>
        <begin position="30"/>
        <end position="107"/>
    </location>
</feature>
<organism evidence="3 4">
    <name type="scientific">Methylorubrum populi</name>
    <dbReference type="NCBI Taxonomy" id="223967"/>
    <lineage>
        <taxon>Bacteria</taxon>
        <taxon>Pseudomonadati</taxon>
        <taxon>Pseudomonadota</taxon>
        <taxon>Alphaproteobacteria</taxon>
        <taxon>Hyphomicrobiales</taxon>
        <taxon>Methylobacteriaceae</taxon>
        <taxon>Methylorubrum</taxon>
    </lineage>
</organism>
<name>A0A833J9G1_9HYPH</name>
<evidence type="ECO:0000313" key="3">
    <source>
        <dbReference type="EMBL" id="KAB7787472.1"/>
    </source>
</evidence>